<dbReference type="RefSeq" id="WP_016643015.1">
    <property type="nucleotide sequence ID" value="NZ_AOPZ01000264.1"/>
</dbReference>
<dbReference type="Proteomes" id="UP000014629">
    <property type="component" value="Unassembled WGS sequence"/>
</dbReference>
<dbReference type="PATRIC" id="fig|1286094.4.peg.4835"/>
<feature type="chain" id="PRO_5039053228" description="ABC transporter substrate-binding protein" evidence="1">
    <location>
        <begin position="37"/>
        <end position="96"/>
    </location>
</feature>
<name>S3ZH45_9ACTN</name>
<comment type="caution">
    <text evidence="2">The sequence shown here is derived from an EMBL/GenBank/DDBJ whole genome shotgun (WGS) entry which is preliminary data.</text>
</comment>
<keyword evidence="1" id="KW-0732">Signal</keyword>
<organism evidence="2 3">
    <name type="scientific">Streptomyces aurantiacus JA 4570</name>
    <dbReference type="NCBI Taxonomy" id="1286094"/>
    <lineage>
        <taxon>Bacteria</taxon>
        <taxon>Bacillati</taxon>
        <taxon>Actinomycetota</taxon>
        <taxon>Actinomycetes</taxon>
        <taxon>Kitasatosporales</taxon>
        <taxon>Streptomycetaceae</taxon>
        <taxon>Streptomyces</taxon>
        <taxon>Streptomyces aurantiacus group</taxon>
    </lineage>
</organism>
<dbReference type="OrthoDB" id="2513152at2"/>
<evidence type="ECO:0008006" key="4">
    <source>
        <dbReference type="Google" id="ProtNLM"/>
    </source>
</evidence>
<feature type="signal peptide" evidence="1">
    <location>
        <begin position="1"/>
        <end position="36"/>
    </location>
</feature>
<dbReference type="AlphaFoldDB" id="S3ZH45"/>
<evidence type="ECO:0000313" key="2">
    <source>
        <dbReference type="EMBL" id="EPH42004.1"/>
    </source>
</evidence>
<gene>
    <name evidence="2" type="ORF">STRAU_4891</name>
</gene>
<keyword evidence="3" id="KW-1185">Reference proteome</keyword>
<proteinExistence type="predicted"/>
<sequence>MTPNSPSSPGSLSRRSLLSSTAAAALAVAGGAPLLAACGGGGARNEGTTTGKKLKDLLPAYVASDLADPDIPSRNGSAAGFTKAVPAAELKVAVPT</sequence>
<evidence type="ECO:0000313" key="3">
    <source>
        <dbReference type="Proteomes" id="UP000014629"/>
    </source>
</evidence>
<dbReference type="PROSITE" id="PS51318">
    <property type="entry name" value="TAT"/>
    <property type="match status" value="1"/>
</dbReference>
<evidence type="ECO:0000256" key="1">
    <source>
        <dbReference type="SAM" id="SignalP"/>
    </source>
</evidence>
<dbReference type="InterPro" id="IPR006311">
    <property type="entry name" value="TAT_signal"/>
</dbReference>
<dbReference type="EMBL" id="AOPZ01000264">
    <property type="protein sequence ID" value="EPH42004.1"/>
    <property type="molecule type" value="Genomic_DNA"/>
</dbReference>
<accession>S3ZH45</accession>
<protein>
    <recommendedName>
        <fullName evidence="4">ABC transporter substrate-binding protein</fullName>
    </recommendedName>
</protein>
<reference evidence="2 3" key="1">
    <citation type="submission" date="2013-02" db="EMBL/GenBank/DDBJ databases">
        <title>Draft Genome Sequence of Streptomyces aurantiacus, Which Produces Setomimycin.</title>
        <authorList>
            <person name="Gruening B.A."/>
            <person name="Praeg A."/>
            <person name="Erxleben A."/>
            <person name="Guenther S."/>
            <person name="Mueller M."/>
        </authorList>
    </citation>
    <scope>NUCLEOTIDE SEQUENCE [LARGE SCALE GENOMIC DNA]</scope>
    <source>
        <strain evidence="2 3">JA 4570</strain>
    </source>
</reference>